<gene>
    <name evidence="2" type="ORF">RN001_010839</name>
</gene>
<dbReference type="InterPro" id="IPR006170">
    <property type="entry name" value="PBP/GOBP"/>
</dbReference>
<accession>A0AAN7P8D4</accession>
<evidence type="ECO:0000256" key="1">
    <source>
        <dbReference type="SAM" id="SignalP"/>
    </source>
</evidence>
<organism evidence="2 3">
    <name type="scientific">Aquatica leii</name>
    <dbReference type="NCBI Taxonomy" id="1421715"/>
    <lineage>
        <taxon>Eukaryota</taxon>
        <taxon>Metazoa</taxon>
        <taxon>Ecdysozoa</taxon>
        <taxon>Arthropoda</taxon>
        <taxon>Hexapoda</taxon>
        <taxon>Insecta</taxon>
        <taxon>Pterygota</taxon>
        <taxon>Neoptera</taxon>
        <taxon>Endopterygota</taxon>
        <taxon>Coleoptera</taxon>
        <taxon>Polyphaga</taxon>
        <taxon>Elateriformia</taxon>
        <taxon>Elateroidea</taxon>
        <taxon>Lampyridae</taxon>
        <taxon>Luciolinae</taxon>
        <taxon>Aquatica</taxon>
    </lineage>
</organism>
<dbReference type="GO" id="GO:0005549">
    <property type="term" value="F:odorant binding"/>
    <property type="evidence" value="ECO:0007669"/>
    <property type="project" value="InterPro"/>
</dbReference>
<dbReference type="Gene3D" id="1.10.238.20">
    <property type="entry name" value="Pheromone/general odorant binding protein domain"/>
    <property type="match status" value="1"/>
</dbReference>
<proteinExistence type="predicted"/>
<comment type="caution">
    <text evidence="2">The sequence shown here is derived from an EMBL/GenBank/DDBJ whole genome shotgun (WGS) entry which is preliminary data.</text>
</comment>
<evidence type="ECO:0000313" key="3">
    <source>
        <dbReference type="Proteomes" id="UP001353858"/>
    </source>
</evidence>
<dbReference type="EMBL" id="JARPUR010000004">
    <property type="protein sequence ID" value="KAK4878333.1"/>
    <property type="molecule type" value="Genomic_DNA"/>
</dbReference>
<name>A0AAN7P8D4_9COLE</name>
<sequence length="166" mass="18913">MLRCFLSLIIIYSIVEISNQVGFSLNDNPKKKPSSPERKSKHEAYIQKFQDYQKMCAKLFANGTSNEYIAKFIIEADSSLDLNDTSIENKQFFGCLCKQFKLLRDDDTLNTEALGPFFDAAADEDPEAVEIQKKCNAVALEYTGVDYNETCFHVFSCVHDFDDDDD</sequence>
<keyword evidence="1" id="KW-0732">Signal</keyword>
<reference evidence="3" key="1">
    <citation type="submission" date="2023-01" db="EMBL/GenBank/DDBJ databases">
        <title>Key to firefly adult light organ development and bioluminescence: homeobox transcription factors regulate luciferase expression and transportation to peroxisome.</title>
        <authorList>
            <person name="Fu X."/>
        </authorList>
    </citation>
    <scope>NUCLEOTIDE SEQUENCE [LARGE SCALE GENOMIC DNA]</scope>
</reference>
<evidence type="ECO:0000313" key="2">
    <source>
        <dbReference type="EMBL" id="KAK4878333.1"/>
    </source>
</evidence>
<protein>
    <submittedName>
        <fullName evidence="2">Uncharacterized protein</fullName>
    </submittedName>
</protein>
<dbReference type="SUPFAM" id="SSF47565">
    <property type="entry name" value="Insect pheromone/odorant-binding proteins"/>
    <property type="match status" value="1"/>
</dbReference>
<dbReference type="Pfam" id="PF01395">
    <property type="entry name" value="PBP_GOBP"/>
    <property type="match status" value="1"/>
</dbReference>
<feature type="signal peptide" evidence="1">
    <location>
        <begin position="1"/>
        <end position="20"/>
    </location>
</feature>
<dbReference type="InterPro" id="IPR036728">
    <property type="entry name" value="PBP_GOBP_sf"/>
</dbReference>
<dbReference type="AlphaFoldDB" id="A0AAN7P8D4"/>
<keyword evidence="3" id="KW-1185">Reference proteome</keyword>
<feature type="chain" id="PRO_5042834978" evidence="1">
    <location>
        <begin position="21"/>
        <end position="166"/>
    </location>
</feature>
<dbReference type="Proteomes" id="UP001353858">
    <property type="component" value="Unassembled WGS sequence"/>
</dbReference>